<dbReference type="Proteomes" id="UP000615446">
    <property type="component" value="Unassembled WGS sequence"/>
</dbReference>
<dbReference type="STRING" id="94130.A0A2Z6QBV3"/>
<proteinExistence type="predicted"/>
<evidence type="ECO:0000313" key="1">
    <source>
        <dbReference type="EMBL" id="GBB83169.1"/>
    </source>
</evidence>
<accession>A0A2Z6QBV3</accession>
<dbReference type="SUPFAM" id="SSF52047">
    <property type="entry name" value="RNI-like"/>
    <property type="match status" value="1"/>
</dbReference>
<reference evidence="2" key="2">
    <citation type="submission" date="2019-10" db="EMBL/GenBank/DDBJ databases">
        <title>Conservation and host-specific expression of non-tandemly repeated heterogenous ribosome RNA gene in arbuscular mycorrhizal fungi.</title>
        <authorList>
            <person name="Maeda T."/>
            <person name="Kobayashi Y."/>
            <person name="Nakagawa T."/>
            <person name="Ezawa T."/>
            <person name="Yamaguchi K."/>
            <person name="Bino T."/>
            <person name="Nishimoto Y."/>
            <person name="Shigenobu S."/>
            <person name="Kawaguchi M."/>
        </authorList>
    </citation>
    <scope>NUCLEOTIDE SEQUENCE</scope>
    <source>
        <strain evidence="2">HR1</strain>
    </source>
</reference>
<gene>
    <name evidence="2" type="ORF">RCL2_000260700</name>
    <name evidence="1" type="ORF">RclHR1_00010051</name>
</gene>
<comment type="caution">
    <text evidence="1">The sequence shown here is derived from an EMBL/GenBank/DDBJ whole genome shotgun (WGS) entry which is preliminary data.</text>
</comment>
<keyword evidence="3" id="KW-1185">Reference proteome</keyword>
<dbReference type="AlphaFoldDB" id="A0A2Z6QBV3"/>
<dbReference type="Gene3D" id="3.80.10.10">
    <property type="entry name" value="Ribonuclease Inhibitor"/>
    <property type="match status" value="1"/>
</dbReference>
<dbReference type="InterPro" id="IPR032675">
    <property type="entry name" value="LRR_dom_sf"/>
</dbReference>
<protein>
    <recommendedName>
        <fullName evidence="4">F-box domain-containing protein</fullName>
    </recommendedName>
</protein>
<dbReference type="EMBL" id="BEXD01000001">
    <property type="protein sequence ID" value="GBB83169.1"/>
    <property type="molecule type" value="Genomic_DNA"/>
</dbReference>
<evidence type="ECO:0008006" key="4">
    <source>
        <dbReference type="Google" id="ProtNLM"/>
    </source>
</evidence>
<dbReference type="EMBL" id="BLAL01000013">
    <property type="protein sequence ID" value="GES75151.1"/>
    <property type="molecule type" value="Genomic_DNA"/>
</dbReference>
<evidence type="ECO:0000313" key="3">
    <source>
        <dbReference type="Proteomes" id="UP000247702"/>
    </source>
</evidence>
<name>A0A2Z6QBV3_9GLOM</name>
<dbReference type="OrthoDB" id="2306360at2759"/>
<organism evidence="1 3">
    <name type="scientific">Rhizophagus clarus</name>
    <dbReference type="NCBI Taxonomy" id="94130"/>
    <lineage>
        <taxon>Eukaryota</taxon>
        <taxon>Fungi</taxon>
        <taxon>Fungi incertae sedis</taxon>
        <taxon>Mucoromycota</taxon>
        <taxon>Glomeromycotina</taxon>
        <taxon>Glomeromycetes</taxon>
        <taxon>Glomerales</taxon>
        <taxon>Glomeraceae</taxon>
        <taxon>Rhizophagus</taxon>
    </lineage>
</organism>
<sequence>MWYLNKDILFMIFEELNNDNKKFLHSCLLVNRTWCVTAIPILWRNPVHTLTIYSIEKLFNVILLHLSEELKNTLKKQGINNQLIEKYQGPLFNYINFWKYLNLNLFEEVILLKYDKNSNLRIIKNEMLRLFINGNNKFNKLSISYNIDYQIHLIPGAEYCFSELESFQCCADIDQNILKGMFSICKSIKEITFENIYSGIDGSGIIKLIEVQKNLKNISFIAINDRLNNTYINDENFCKSLEKSLIKHTDTVKFLRISWMPVTRILSCLVNLISLDIDYSLSNMIYWSKFENGMLPYLKILKVNRVPSNFLENLIKNTTRNISEIRIRFNGNDSKRFFQIIYQNCPNLRYLTLSLIDNFNSFIPELENLLINCQLLNGLTIDVKNIFSVVYWDKLFIILAKSSPINLFDFKFYSEHMFKSKDLELFFNNWENRKPIFLEMKIWIGDKKEKIEGLLKKYKEKGIIKKYLVERTII</sequence>
<dbReference type="Proteomes" id="UP000247702">
    <property type="component" value="Unassembled WGS sequence"/>
</dbReference>
<reference evidence="1 3" key="1">
    <citation type="submission" date="2017-11" db="EMBL/GenBank/DDBJ databases">
        <title>The genome of Rhizophagus clarus HR1 reveals common genetic basis of auxotrophy among arbuscular mycorrhizal fungi.</title>
        <authorList>
            <person name="Kobayashi Y."/>
        </authorList>
    </citation>
    <scope>NUCLEOTIDE SEQUENCE [LARGE SCALE GENOMIC DNA]</scope>
    <source>
        <strain evidence="1 3">HR1</strain>
    </source>
</reference>
<evidence type="ECO:0000313" key="2">
    <source>
        <dbReference type="EMBL" id="GES75151.1"/>
    </source>
</evidence>